<comment type="pathway">
    <text evidence="2 7">Carbohydrate metabolism; pentose and glucuronate interconversion.</text>
</comment>
<dbReference type="SUPFAM" id="SSF51556">
    <property type="entry name" value="Metallo-dependent hydrolases"/>
    <property type="match status" value="1"/>
</dbReference>
<dbReference type="Proteomes" id="UP000240987">
    <property type="component" value="Unassembled WGS sequence"/>
</dbReference>
<comment type="catalytic activity">
    <reaction evidence="1 7">
        <text>D-glucuronate = D-fructuronate</text>
        <dbReference type="Rhea" id="RHEA:13049"/>
        <dbReference type="ChEBI" id="CHEBI:58720"/>
        <dbReference type="ChEBI" id="CHEBI:59863"/>
        <dbReference type="EC" id="5.3.1.12"/>
    </reaction>
</comment>
<organism evidence="8 9">
    <name type="scientific">Photobacterium frigidiphilum</name>
    <dbReference type="NCBI Taxonomy" id="264736"/>
    <lineage>
        <taxon>Bacteria</taxon>
        <taxon>Pseudomonadati</taxon>
        <taxon>Pseudomonadota</taxon>
        <taxon>Gammaproteobacteria</taxon>
        <taxon>Vibrionales</taxon>
        <taxon>Vibrionaceae</taxon>
        <taxon>Photobacterium</taxon>
    </lineage>
</organism>
<dbReference type="InterPro" id="IPR003766">
    <property type="entry name" value="Uronate_isomerase"/>
</dbReference>
<name>A0A2T3JBY7_9GAMM</name>
<dbReference type="AlphaFoldDB" id="A0A2T3JBY7"/>
<comment type="similarity">
    <text evidence="3 7">Belongs to the metallo-dependent hydrolases superfamily. Uronate isomerase family.</text>
</comment>
<dbReference type="OrthoDB" id="9766564at2"/>
<dbReference type="GO" id="GO:0008880">
    <property type="term" value="F:glucuronate isomerase activity"/>
    <property type="evidence" value="ECO:0007669"/>
    <property type="project" value="UniProtKB-UniRule"/>
</dbReference>
<comment type="catalytic activity">
    <reaction evidence="7">
        <text>aldehydo-D-galacturonate = keto-D-tagaturonate</text>
        <dbReference type="Rhea" id="RHEA:27702"/>
        <dbReference type="ChEBI" id="CHEBI:12952"/>
        <dbReference type="ChEBI" id="CHEBI:17886"/>
    </reaction>
</comment>
<evidence type="ECO:0000256" key="2">
    <source>
        <dbReference type="ARBA" id="ARBA00004892"/>
    </source>
</evidence>
<dbReference type="EMBL" id="PYMJ01000022">
    <property type="protein sequence ID" value="PSU46362.1"/>
    <property type="molecule type" value="Genomic_DNA"/>
</dbReference>
<evidence type="ECO:0000256" key="1">
    <source>
        <dbReference type="ARBA" id="ARBA00001165"/>
    </source>
</evidence>
<accession>A0A2T3JBY7</accession>
<reference evidence="8 9" key="1">
    <citation type="submission" date="2018-01" db="EMBL/GenBank/DDBJ databases">
        <title>Whole genome sequencing of Histamine producing bacteria.</title>
        <authorList>
            <person name="Butler K."/>
        </authorList>
    </citation>
    <scope>NUCLEOTIDE SEQUENCE [LARGE SCALE GENOMIC DNA]</scope>
    <source>
        <strain evidence="8 9">JCM 12947</strain>
    </source>
</reference>
<evidence type="ECO:0000256" key="6">
    <source>
        <dbReference type="ARBA" id="ARBA00023235"/>
    </source>
</evidence>
<evidence type="ECO:0000313" key="8">
    <source>
        <dbReference type="EMBL" id="PSU46362.1"/>
    </source>
</evidence>
<dbReference type="Gene3D" id="3.20.20.140">
    <property type="entry name" value="Metal-dependent hydrolases"/>
    <property type="match status" value="1"/>
</dbReference>
<dbReference type="GO" id="GO:0019698">
    <property type="term" value="P:D-galacturonate catabolic process"/>
    <property type="evidence" value="ECO:0007669"/>
    <property type="project" value="TreeGrafter"/>
</dbReference>
<proteinExistence type="inferred from homology"/>
<dbReference type="UniPathway" id="UPA00246"/>
<dbReference type="Pfam" id="PF02614">
    <property type="entry name" value="UxaC"/>
    <property type="match status" value="1"/>
</dbReference>
<evidence type="ECO:0000256" key="7">
    <source>
        <dbReference type="HAMAP-Rule" id="MF_00675"/>
    </source>
</evidence>
<sequence>MKAFLCEDFLLTNDIARRLYHDFAKDMPIYDYHCHLNAQEVADNRRFDNLGQMWLEGDHYKWRGMRAAGISESLITGKETSDFEKYMAWAKTVPQTLGNPLYHWTHLELRRPFGITGKLFSPETAEDIWHECNEMLASPEFSARGIMKQMNVVMAGTTDDPIHTLEHHKTIAEDDTCDIEVAPSWRPDRAFKVELEGFADYMQQLGQVADIEIRRFSDLLTALDRRLDHFAAHGCRAADHGIEILRYAAIPSEADLDGMLTRRLNGESLEEKQVDQFTTAVQVWLGQQYAKRGWVMQLHLGAQRNNSTRMFKLLGADTGFDSMSDRPFALELASLLNAMDITNELPKTILYCLNPRDNEMMATMIGNFQGDGIAGKVQFGSGWWFNDQKDGMQRQMEQLSQLGLLSQFVGMLTDSRSFLSYTRHEYFRRILCNMIGQWVENGEAPNDMNLLSQMIKDICFNNAKTYFKLPGEYA</sequence>
<keyword evidence="6 7" id="KW-0413">Isomerase</keyword>
<dbReference type="RefSeq" id="WP_107244142.1">
    <property type="nucleotide sequence ID" value="NZ_PYMJ01000022.1"/>
</dbReference>
<evidence type="ECO:0000256" key="5">
    <source>
        <dbReference type="ARBA" id="ARBA00020555"/>
    </source>
</evidence>
<comment type="caution">
    <text evidence="8">The sequence shown here is derived from an EMBL/GenBank/DDBJ whole genome shotgun (WGS) entry which is preliminary data.</text>
</comment>
<gene>
    <name evidence="7" type="primary">uxaC</name>
    <name evidence="8" type="ORF">C9J12_18960</name>
</gene>
<dbReference type="Gene3D" id="1.10.2020.10">
    <property type="entry name" value="uronate isomerase, domain 2, chain A"/>
    <property type="match status" value="1"/>
</dbReference>
<evidence type="ECO:0000313" key="9">
    <source>
        <dbReference type="Proteomes" id="UP000240987"/>
    </source>
</evidence>
<keyword evidence="9" id="KW-1185">Reference proteome</keyword>
<dbReference type="NCBIfam" id="NF002794">
    <property type="entry name" value="PRK02925.1"/>
    <property type="match status" value="1"/>
</dbReference>
<dbReference type="EC" id="5.3.1.12" evidence="4 7"/>
<dbReference type="PANTHER" id="PTHR30068">
    <property type="entry name" value="URONATE ISOMERASE"/>
    <property type="match status" value="1"/>
</dbReference>
<dbReference type="InterPro" id="IPR032466">
    <property type="entry name" value="Metal_Hydrolase"/>
</dbReference>
<evidence type="ECO:0000256" key="3">
    <source>
        <dbReference type="ARBA" id="ARBA00008397"/>
    </source>
</evidence>
<dbReference type="HAMAP" id="MF_00675">
    <property type="entry name" value="UxaC"/>
    <property type="match status" value="1"/>
</dbReference>
<protein>
    <recommendedName>
        <fullName evidence="5 7">Uronate isomerase</fullName>
        <ecNumber evidence="4 7">5.3.1.12</ecNumber>
    </recommendedName>
    <alternativeName>
        <fullName evidence="7">Glucuronate isomerase</fullName>
    </alternativeName>
    <alternativeName>
        <fullName evidence="7">Uronic isomerase</fullName>
    </alternativeName>
</protein>
<dbReference type="PANTHER" id="PTHR30068:SF4">
    <property type="entry name" value="URONATE ISOMERASE"/>
    <property type="match status" value="1"/>
</dbReference>
<evidence type="ECO:0000256" key="4">
    <source>
        <dbReference type="ARBA" id="ARBA00012546"/>
    </source>
</evidence>
<dbReference type="GO" id="GO:0042840">
    <property type="term" value="P:D-glucuronate catabolic process"/>
    <property type="evidence" value="ECO:0007669"/>
    <property type="project" value="TreeGrafter"/>
</dbReference>